<feature type="transmembrane region" description="Helical" evidence="7">
    <location>
        <begin position="252"/>
        <end position="270"/>
    </location>
</feature>
<dbReference type="eggNOG" id="KOG3978">
    <property type="taxonomic scope" value="Eukaryota"/>
</dbReference>
<evidence type="ECO:0000256" key="4">
    <source>
        <dbReference type="ARBA" id="ARBA00022989"/>
    </source>
</evidence>
<dbReference type="GO" id="GO:0016020">
    <property type="term" value="C:membrane"/>
    <property type="evidence" value="ECO:0007669"/>
    <property type="project" value="UniProtKB-SubCell"/>
</dbReference>
<dbReference type="InterPro" id="IPR019395">
    <property type="entry name" value="Transmembrane_161A/B"/>
</dbReference>
<evidence type="ECO:0000256" key="2">
    <source>
        <dbReference type="ARBA" id="ARBA00009706"/>
    </source>
</evidence>
<feature type="transmembrane region" description="Helical" evidence="7">
    <location>
        <begin position="120"/>
        <end position="141"/>
    </location>
</feature>
<feature type="transmembrane region" description="Helical" evidence="7">
    <location>
        <begin position="88"/>
        <end position="108"/>
    </location>
</feature>
<name>A0A1I7RNB2_BURXY</name>
<feature type="transmembrane region" description="Helical" evidence="7">
    <location>
        <begin position="211"/>
        <end position="232"/>
    </location>
</feature>
<evidence type="ECO:0000256" key="3">
    <source>
        <dbReference type="ARBA" id="ARBA00022692"/>
    </source>
</evidence>
<evidence type="ECO:0000256" key="5">
    <source>
        <dbReference type="ARBA" id="ARBA00023136"/>
    </source>
</evidence>
<keyword evidence="3 7" id="KW-0812">Transmembrane</keyword>
<keyword evidence="4 7" id="KW-1133">Transmembrane helix</keyword>
<dbReference type="PANTHER" id="PTHR13624:SF6">
    <property type="entry name" value="EMEI"/>
    <property type="match status" value="1"/>
</dbReference>
<dbReference type="WBParaSite" id="BXY_0219800.1">
    <property type="protein sequence ID" value="BXY_0219800.1"/>
    <property type="gene ID" value="BXY_0219800"/>
</dbReference>
<dbReference type="AlphaFoldDB" id="A0A1I7RNB2"/>
<feature type="transmembrane region" description="Helical" evidence="7">
    <location>
        <begin position="153"/>
        <end position="174"/>
    </location>
</feature>
<proteinExistence type="inferred from homology"/>
<evidence type="ECO:0000313" key="8">
    <source>
        <dbReference type="Proteomes" id="UP000095284"/>
    </source>
</evidence>
<sequence length="416" mass="47537">MALLGFHIVLSLIAATLFNKFGAHFTICDRLVWKGLKYFWLPEPPEYNDNKKLRKRNPKAQELDIRQNVMCVDMNFLVMGRLSFYNSLVWMLNYGILSLLVFTLSQIWCYLLPADDSTNVSVLWCLFSISFSLQNLCKILWMKISKNELSSERNLVVSFSLITFLFFAVINMFGDRIMSNNLGRGFDLLMENSRVLASNVDNLTIGKSSPILLFMFTSLVAALLCALLMLPLVQYSLLFKSASERESSFKSILHKLVFIFPYLILPLYLAPVEQIFLSQVPNLREDLYSLIRISLVIIWSLLRILSLQSLLQMYLLNAWDKAQAFTKHVDSFETLRSHISLLAMTAIQLLAPAILILFVSLAEISLGQLLGPKAIRMENNLDVILDYRVQRIFWAYSTSILLTLHVVLASIGLAFS</sequence>
<evidence type="ECO:0000313" key="9">
    <source>
        <dbReference type="WBParaSite" id="BXY_0219800.1"/>
    </source>
</evidence>
<feature type="transmembrane region" description="Helical" evidence="7">
    <location>
        <begin position="6"/>
        <end position="27"/>
    </location>
</feature>
<feature type="transmembrane region" description="Helical" evidence="7">
    <location>
        <begin position="341"/>
        <end position="362"/>
    </location>
</feature>
<dbReference type="Pfam" id="PF10268">
    <property type="entry name" value="Tmemb_161AB"/>
    <property type="match status" value="1"/>
</dbReference>
<reference evidence="9" key="1">
    <citation type="submission" date="2016-11" db="UniProtKB">
        <authorList>
            <consortium name="WormBaseParasite"/>
        </authorList>
    </citation>
    <scope>IDENTIFICATION</scope>
</reference>
<evidence type="ECO:0000256" key="6">
    <source>
        <dbReference type="ARBA" id="ARBA00023180"/>
    </source>
</evidence>
<keyword evidence="6" id="KW-0325">Glycoprotein</keyword>
<dbReference type="PANTHER" id="PTHR13624">
    <property type="entry name" value="RE42071P"/>
    <property type="match status" value="1"/>
</dbReference>
<comment type="subcellular location">
    <subcellularLocation>
        <location evidence="1">Membrane</location>
        <topology evidence="1">Multi-pass membrane protein</topology>
    </subcellularLocation>
</comment>
<feature type="transmembrane region" description="Helical" evidence="7">
    <location>
        <begin position="290"/>
        <end position="311"/>
    </location>
</feature>
<comment type="similarity">
    <text evidence="2">Belongs to the TMEM161 family.</text>
</comment>
<protein>
    <submittedName>
        <fullName evidence="9">Transmembrane protein 161B</fullName>
    </submittedName>
</protein>
<organism evidence="8 9">
    <name type="scientific">Bursaphelenchus xylophilus</name>
    <name type="common">Pinewood nematode worm</name>
    <name type="synonym">Aphelenchoides xylophilus</name>
    <dbReference type="NCBI Taxonomy" id="6326"/>
    <lineage>
        <taxon>Eukaryota</taxon>
        <taxon>Metazoa</taxon>
        <taxon>Ecdysozoa</taxon>
        <taxon>Nematoda</taxon>
        <taxon>Chromadorea</taxon>
        <taxon>Rhabditida</taxon>
        <taxon>Tylenchina</taxon>
        <taxon>Tylenchomorpha</taxon>
        <taxon>Aphelenchoidea</taxon>
        <taxon>Aphelenchoididae</taxon>
        <taxon>Bursaphelenchus</taxon>
    </lineage>
</organism>
<dbReference type="Proteomes" id="UP000095284">
    <property type="component" value="Unplaced"/>
</dbReference>
<feature type="transmembrane region" description="Helical" evidence="7">
    <location>
        <begin position="393"/>
        <end position="415"/>
    </location>
</feature>
<keyword evidence="5 7" id="KW-0472">Membrane</keyword>
<evidence type="ECO:0000256" key="7">
    <source>
        <dbReference type="SAM" id="Phobius"/>
    </source>
</evidence>
<evidence type="ECO:0000256" key="1">
    <source>
        <dbReference type="ARBA" id="ARBA00004141"/>
    </source>
</evidence>
<accession>A0A1I7RNB2</accession>